<evidence type="ECO:0000313" key="2">
    <source>
        <dbReference type="EMBL" id="NEK50784.1"/>
    </source>
</evidence>
<name>A0A6P0DCR5_RHILE</name>
<evidence type="ECO:0000256" key="1">
    <source>
        <dbReference type="SAM" id="MobiDB-lite"/>
    </source>
</evidence>
<gene>
    <name evidence="2" type="ORF">GUK36_15240</name>
</gene>
<dbReference type="EMBL" id="WXXP01000006">
    <property type="protein sequence ID" value="NEK50784.1"/>
    <property type="molecule type" value="Genomic_DNA"/>
</dbReference>
<dbReference type="AlphaFoldDB" id="A0A6P0DCR5"/>
<comment type="caution">
    <text evidence="2">The sequence shown here is derived from an EMBL/GenBank/DDBJ whole genome shotgun (WGS) entry which is preliminary data.</text>
</comment>
<protein>
    <submittedName>
        <fullName evidence="2">Uncharacterized protein</fullName>
    </submittedName>
</protein>
<organism evidence="2 3">
    <name type="scientific">Rhizobium leguminosarum</name>
    <dbReference type="NCBI Taxonomy" id="384"/>
    <lineage>
        <taxon>Bacteria</taxon>
        <taxon>Pseudomonadati</taxon>
        <taxon>Pseudomonadota</taxon>
        <taxon>Alphaproteobacteria</taxon>
        <taxon>Hyphomicrobiales</taxon>
        <taxon>Rhizobiaceae</taxon>
        <taxon>Rhizobium/Agrobacterium group</taxon>
        <taxon>Rhizobium</taxon>
    </lineage>
</organism>
<reference evidence="2 3" key="1">
    <citation type="submission" date="2020-01" db="EMBL/GenBank/DDBJ databases">
        <title>Rhizobium genotypes associated with high levels of biological nitrogen fixation by grain legumes in a temperate-maritime cropping system.</title>
        <authorList>
            <person name="Maluk M."/>
            <person name="Francesc Ferrando Molina F."/>
            <person name="Lopez Del Egido L."/>
            <person name="Lafos M."/>
            <person name="Langarica-Fuentes A."/>
            <person name="Gebre Yohannes G."/>
            <person name="Young M.W."/>
            <person name="Martin P."/>
            <person name="Gantlett R."/>
            <person name="Kenicer G."/>
            <person name="Hawes C."/>
            <person name="Begg G.S."/>
            <person name="Quilliam R.S."/>
            <person name="Squire G.R."/>
            <person name="Poole P.S."/>
            <person name="Young P.W."/>
            <person name="Iannetta P.M."/>
            <person name="James E.K."/>
        </authorList>
    </citation>
    <scope>NUCLEOTIDE SEQUENCE [LARGE SCALE GENOMIC DNA]</scope>
    <source>
        <strain evidence="2 3">JHI944</strain>
    </source>
</reference>
<evidence type="ECO:0000313" key="3">
    <source>
        <dbReference type="Proteomes" id="UP000471409"/>
    </source>
</evidence>
<dbReference type="RefSeq" id="WP_155256930.1">
    <property type="nucleotide sequence ID" value="NZ_CP121635.1"/>
</dbReference>
<dbReference type="Proteomes" id="UP000471409">
    <property type="component" value="Unassembled WGS sequence"/>
</dbReference>
<feature type="compositionally biased region" description="Basic and acidic residues" evidence="1">
    <location>
        <begin position="10"/>
        <end position="19"/>
    </location>
</feature>
<accession>A0A6P0DCR5</accession>
<proteinExistence type="predicted"/>
<feature type="region of interest" description="Disordered" evidence="1">
    <location>
        <begin position="1"/>
        <end position="20"/>
    </location>
</feature>
<sequence>MAGREEEIEELHTRDDRRGQRSNGMITALVEILSGFAEAADRGRIADLLSRA</sequence>